<dbReference type="PRINTS" id="PR00332">
    <property type="entry name" value="HISTRIAD"/>
</dbReference>
<dbReference type="CDD" id="cd01276">
    <property type="entry name" value="PKCI_related"/>
    <property type="match status" value="1"/>
</dbReference>
<reference evidence="5 6" key="1">
    <citation type="submission" date="2020-08" db="EMBL/GenBank/DDBJ databases">
        <title>Bridging the membrane lipid divide: bacteria of the FCB group superphylum have the potential to synthesize archaeal ether lipids.</title>
        <authorList>
            <person name="Villanueva L."/>
            <person name="Von Meijenfeldt F.A.B."/>
            <person name="Westbye A.B."/>
            <person name="Yadav S."/>
            <person name="Hopmans E.C."/>
            <person name="Dutilh B.E."/>
            <person name="Sinninghe Damste J.S."/>
        </authorList>
    </citation>
    <scope>NUCLEOTIDE SEQUENCE [LARGE SCALE GENOMIC DNA]</scope>
    <source>
        <strain evidence="5">NIOZ-UU36</strain>
    </source>
</reference>
<accession>A0A8J6NLC0</accession>
<evidence type="ECO:0000256" key="3">
    <source>
        <dbReference type="PROSITE-ProRule" id="PRU00464"/>
    </source>
</evidence>
<protein>
    <submittedName>
        <fullName evidence="5">Histidine triad nucleotide-binding protein</fullName>
    </submittedName>
</protein>
<dbReference type="Proteomes" id="UP000614469">
    <property type="component" value="Unassembled WGS sequence"/>
</dbReference>
<evidence type="ECO:0000256" key="1">
    <source>
        <dbReference type="PIRSR" id="PIRSR601310-1"/>
    </source>
</evidence>
<dbReference type="GO" id="GO:0003824">
    <property type="term" value="F:catalytic activity"/>
    <property type="evidence" value="ECO:0007669"/>
    <property type="project" value="InterPro"/>
</dbReference>
<dbReference type="Gene3D" id="3.30.428.10">
    <property type="entry name" value="HIT-like"/>
    <property type="match status" value="1"/>
</dbReference>
<evidence type="ECO:0000313" key="5">
    <source>
        <dbReference type="EMBL" id="MBC8335629.1"/>
    </source>
</evidence>
<feature type="short sequence motif" description="Histidine triad motif" evidence="2 3">
    <location>
        <begin position="99"/>
        <end position="103"/>
    </location>
</feature>
<feature type="domain" description="HIT" evidence="4">
    <location>
        <begin position="6"/>
        <end position="115"/>
    </location>
</feature>
<gene>
    <name evidence="5" type="ORF">H8E29_10210</name>
</gene>
<evidence type="ECO:0000313" key="6">
    <source>
        <dbReference type="Proteomes" id="UP000614469"/>
    </source>
</evidence>
<dbReference type="InterPro" id="IPR011146">
    <property type="entry name" value="HIT-like"/>
</dbReference>
<dbReference type="AlphaFoldDB" id="A0A8J6NLC0"/>
<name>A0A8J6NLC0_9CHLR</name>
<dbReference type="InterPro" id="IPR019808">
    <property type="entry name" value="Histidine_triad_CS"/>
</dbReference>
<dbReference type="InterPro" id="IPR001310">
    <property type="entry name" value="Histidine_triad_HIT"/>
</dbReference>
<dbReference type="EMBL" id="JACNJN010000118">
    <property type="protein sequence ID" value="MBC8335629.1"/>
    <property type="molecule type" value="Genomic_DNA"/>
</dbReference>
<evidence type="ECO:0000256" key="2">
    <source>
        <dbReference type="PIRSR" id="PIRSR601310-3"/>
    </source>
</evidence>
<proteinExistence type="predicted"/>
<comment type="caution">
    <text evidence="5">The sequence shown here is derived from an EMBL/GenBank/DDBJ whole genome shotgun (WGS) entry which is preliminary data.</text>
</comment>
<dbReference type="InterPro" id="IPR036265">
    <property type="entry name" value="HIT-like_sf"/>
</dbReference>
<feature type="active site" description="Tele-AMP-histidine intermediate" evidence="1">
    <location>
        <position position="101"/>
    </location>
</feature>
<dbReference type="PROSITE" id="PS00892">
    <property type="entry name" value="HIT_1"/>
    <property type="match status" value="1"/>
</dbReference>
<evidence type="ECO:0000259" key="4">
    <source>
        <dbReference type="PROSITE" id="PS51084"/>
    </source>
</evidence>
<dbReference type="PANTHER" id="PTHR23089">
    <property type="entry name" value="HISTIDINE TRIAD HIT PROTEIN"/>
    <property type="match status" value="1"/>
</dbReference>
<dbReference type="PROSITE" id="PS51084">
    <property type="entry name" value="HIT_2"/>
    <property type="match status" value="1"/>
</dbReference>
<dbReference type="Pfam" id="PF01230">
    <property type="entry name" value="HIT"/>
    <property type="match status" value="1"/>
</dbReference>
<sequence length="115" mass="12542">MSEDCIFCKIIANELPGEILYRDDRVTAFRDIQPATPVHVLIVPNKHIPSMNEATSEDEAVLGHMQLVAKKLAIKEGIAEKGYRLITNTGPEGGQVVYHIHLHLLGGKSMAGGLV</sequence>
<organism evidence="5 6">
    <name type="scientific">Candidatus Desulfolinea nitratireducens</name>
    <dbReference type="NCBI Taxonomy" id="2841698"/>
    <lineage>
        <taxon>Bacteria</taxon>
        <taxon>Bacillati</taxon>
        <taxon>Chloroflexota</taxon>
        <taxon>Anaerolineae</taxon>
        <taxon>Anaerolineales</taxon>
        <taxon>Anaerolineales incertae sedis</taxon>
        <taxon>Candidatus Desulfolinea</taxon>
    </lineage>
</organism>
<dbReference type="SUPFAM" id="SSF54197">
    <property type="entry name" value="HIT-like"/>
    <property type="match status" value="1"/>
</dbReference>